<organism evidence="3 4">
    <name type="scientific">Adhaeribacter arboris</name>
    <dbReference type="NCBI Taxonomy" id="2072846"/>
    <lineage>
        <taxon>Bacteria</taxon>
        <taxon>Pseudomonadati</taxon>
        <taxon>Bacteroidota</taxon>
        <taxon>Cytophagia</taxon>
        <taxon>Cytophagales</taxon>
        <taxon>Hymenobacteraceae</taxon>
        <taxon>Adhaeribacter</taxon>
    </lineage>
</organism>
<evidence type="ECO:0000259" key="2">
    <source>
        <dbReference type="Pfam" id="PF13568"/>
    </source>
</evidence>
<dbReference type="Pfam" id="PF13568">
    <property type="entry name" value="OMP_b-brl_2"/>
    <property type="match status" value="1"/>
</dbReference>
<dbReference type="RefSeq" id="WP_106930713.1">
    <property type="nucleotide sequence ID" value="NZ_PYFT01000001.1"/>
</dbReference>
<accession>A0A2T2YGY8</accession>
<dbReference type="OrthoDB" id="947434at2"/>
<feature type="domain" description="Outer membrane protein beta-barrel" evidence="2">
    <location>
        <begin position="23"/>
        <end position="183"/>
    </location>
</feature>
<evidence type="ECO:0000256" key="1">
    <source>
        <dbReference type="SAM" id="SignalP"/>
    </source>
</evidence>
<proteinExistence type="predicted"/>
<protein>
    <recommendedName>
        <fullName evidence="2">Outer membrane protein beta-barrel domain-containing protein</fullName>
    </recommendedName>
</protein>
<dbReference type="EMBL" id="PYFT01000001">
    <property type="protein sequence ID" value="PSR54752.1"/>
    <property type="molecule type" value="Genomic_DNA"/>
</dbReference>
<dbReference type="SUPFAM" id="SSF56925">
    <property type="entry name" value="OMPA-like"/>
    <property type="match status" value="1"/>
</dbReference>
<name>A0A2T2YGY8_9BACT</name>
<sequence length="220" mass="24963">MRKVIFIACLFFLISPVCYSQKNFGVKAGINVTRLEVNEAYTLKIKNRLGYHLGVWKESTFSPKVFLRTELFYTLKGGRYSDTLTLPFASETSRINGTLIYNYLTLPLLLGYQLNSKTAVFLGPEFSLLIVPLNREDGGKAHNMKHILRYNGLDMGLTAGFRYNLNAKLSADLRYTYGFSTILQYEVTDAQGNTYLPKQSHNQAAQLGLSFRLKTKDKKS</sequence>
<dbReference type="Proteomes" id="UP000240357">
    <property type="component" value="Unassembled WGS sequence"/>
</dbReference>
<dbReference type="InterPro" id="IPR011250">
    <property type="entry name" value="OMP/PagP_B-barrel"/>
</dbReference>
<evidence type="ECO:0000313" key="3">
    <source>
        <dbReference type="EMBL" id="PSR54752.1"/>
    </source>
</evidence>
<dbReference type="AlphaFoldDB" id="A0A2T2YGY8"/>
<reference evidence="3 4" key="1">
    <citation type="submission" date="2018-03" db="EMBL/GenBank/DDBJ databases">
        <title>Adhaeribacter sp. HMF7605 Genome sequencing and assembly.</title>
        <authorList>
            <person name="Kang H."/>
            <person name="Kang J."/>
            <person name="Cha I."/>
            <person name="Kim H."/>
            <person name="Joh K."/>
        </authorList>
    </citation>
    <scope>NUCLEOTIDE SEQUENCE [LARGE SCALE GENOMIC DNA]</scope>
    <source>
        <strain evidence="3 4">HMF7605</strain>
    </source>
</reference>
<evidence type="ECO:0000313" key="4">
    <source>
        <dbReference type="Proteomes" id="UP000240357"/>
    </source>
</evidence>
<gene>
    <name evidence="3" type="ORF">AHMF7605_15185</name>
</gene>
<keyword evidence="4" id="KW-1185">Reference proteome</keyword>
<feature type="chain" id="PRO_5015587343" description="Outer membrane protein beta-barrel domain-containing protein" evidence="1">
    <location>
        <begin position="21"/>
        <end position="220"/>
    </location>
</feature>
<feature type="signal peptide" evidence="1">
    <location>
        <begin position="1"/>
        <end position="20"/>
    </location>
</feature>
<dbReference type="InterPro" id="IPR025665">
    <property type="entry name" value="Beta-barrel_OMP_2"/>
</dbReference>
<comment type="caution">
    <text evidence="3">The sequence shown here is derived from an EMBL/GenBank/DDBJ whole genome shotgun (WGS) entry which is preliminary data.</text>
</comment>
<keyword evidence="1" id="KW-0732">Signal</keyword>